<evidence type="ECO:0000313" key="3">
    <source>
        <dbReference type="EMBL" id="KPU46383.1"/>
    </source>
</evidence>
<dbReference type="NCBIfam" id="TIGR00696">
    <property type="entry name" value="wecG_tagA_cpsF"/>
    <property type="match status" value="1"/>
</dbReference>
<evidence type="ECO:0000313" key="4">
    <source>
        <dbReference type="Proteomes" id="UP000050326"/>
    </source>
</evidence>
<dbReference type="EC" id="2.4.1.187" evidence="3"/>
<keyword evidence="4" id="KW-1185">Reference proteome</keyword>
<accession>A0A0P8WC88</accession>
<name>A0A0P8WC88_9CLOT</name>
<reference evidence="3 4" key="1">
    <citation type="submission" date="2015-09" db="EMBL/GenBank/DDBJ databases">
        <title>Genome sequence of Oxobacter pfennigii DSM 3222.</title>
        <authorList>
            <person name="Poehlein A."/>
            <person name="Bengelsdorf F.R."/>
            <person name="Schiel-Bengelsdorf B."/>
            <person name="Duerre P."/>
            <person name="Daniel R."/>
        </authorList>
    </citation>
    <scope>NUCLEOTIDE SEQUENCE [LARGE SCALE GENOMIC DNA]</scope>
    <source>
        <strain evidence="3 4">DSM 3222</strain>
    </source>
</reference>
<organism evidence="3 4">
    <name type="scientific">Oxobacter pfennigii</name>
    <dbReference type="NCBI Taxonomy" id="36849"/>
    <lineage>
        <taxon>Bacteria</taxon>
        <taxon>Bacillati</taxon>
        <taxon>Bacillota</taxon>
        <taxon>Clostridia</taxon>
        <taxon>Eubacteriales</taxon>
        <taxon>Clostridiaceae</taxon>
        <taxon>Oxobacter</taxon>
    </lineage>
</organism>
<dbReference type="PANTHER" id="PTHR34136:SF1">
    <property type="entry name" value="UDP-N-ACETYL-D-MANNOSAMINURONIC ACID TRANSFERASE"/>
    <property type="match status" value="1"/>
</dbReference>
<dbReference type="PATRIC" id="fig|36849.3.peg.27"/>
<comment type="caution">
    <text evidence="3">The sequence shown here is derived from an EMBL/GenBank/DDBJ whole genome shotgun (WGS) entry which is preliminary data.</text>
</comment>
<dbReference type="RefSeq" id="WP_054873194.1">
    <property type="nucleotide sequence ID" value="NZ_LKET01000003.1"/>
</dbReference>
<sequence length="236" mass="26411">MVNILGFDIYNCSKNEYVDELMKRLSRGERAIIISGNPEVLYNAKSNSDVLGLCNEADIIPDGIGVLIAAKLTGQKITEKIAGIDVMEDIMKASEKHGMSFYFLGAEDWVVKKAAKLSSEKYNVNVKGFHNGYFDINNCQYIIDDINKSGSNVLLAAMGAPRQEIFISKYKNALNCSLLMGVGGSFDVLAGKVNRAPQWMIKLGLEWLYRVSCEPWRIKRLISIPKFLLRVLFSQK</sequence>
<dbReference type="InterPro" id="IPR004629">
    <property type="entry name" value="WecG_TagA_CpsF"/>
</dbReference>
<dbReference type="GO" id="GO:0047244">
    <property type="term" value="F:N-acetylglucosaminyldiphosphoundecaprenol N-acetyl-beta-D-mannosaminyltransferase activity"/>
    <property type="evidence" value="ECO:0007669"/>
    <property type="project" value="UniProtKB-EC"/>
</dbReference>
<dbReference type="Proteomes" id="UP000050326">
    <property type="component" value="Unassembled WGS sequence"/>
</dbReference>
<keyword evidence="1 3" id="KW-0328">Glycosyltransferase</keyword>
<dbReference type="Pfam" id="PF03808">
    <property type="entry name" value="Glyco_tran_WecG"/>
    <property type="match status" value="1"/>
</dbReference>
<keyword evidence="2 3" id="KW-0808">Transferase</keyword>
<dbReference type="PANTHER" id="PTHR34136">
    <property type="match status" value="1"/>
</dbReference>
<dbReference type="EMBL" id="LKET01000003">
    <property type="protein sequence ID" value="KPU46383.1"/>
    <property type="molecule type" value="Genomic_DNA"/>
</dbReference>
<dbReference type="CDD" id="cd06533">
    <property type="entry name" value="Glyco_transf_WecG_TagA"/>
    <property type="match status" value="1"/>
</dbReference>
<dbReference type="OrthoDB" id="9771846at2"/>
<dbReference type="AlphaFoldDB" id="A0A0P8WC88"/>
<evidence type="ECO:0000256" key="2">
    <source>
        <dbReference type="ARBA" id="ARBA00022679"/>
    </source>
</evidence>
<gene>
    <name evidence="3" type="primary">tagA</name>
    <name evidence="3" type="ORF">OXPF_00250</name>
</gene>
<proteinExistence type="predicted"/>
<evidence type="ECO:0000256" key="1">
    <source>
        <dbReference type="ARBA" id="ARBA00022676"/>
    </source>
</evidence>
<dbReference type="STRING" id="36849.OXPF_00250"/>
<protein>
    <submittedName>
        <fullName evidence="3">Putative N-acetylmannosaminyltransferase</fullName>
        <ecNumber evidence="3">2.4.1.187</ecNumber>
    </submittedName>
</protein>